<gene>
    <name evidence="1" type="ORF">AVEN_79429_1</name>
</gene>
<comment type="caution">
    <text evidence="1">The sequence shown here is derived from an EMBL/GenBank/DDBJ whole genome shotgun (WGS) entry which is preliminary data.</text>
</comment>
<dbReference type="Proteomes" id="UP000499080">
    <property type="component" value="Unassembled WGS sequence"/>
</dbReference>
<sequence>MVPESPPPVGPHPDMHHLQAVRGHCHSKRGTTLSTLAPSRLSPRILGESSPGQFDVTRARTRCAVREGCGAPAS</sequence>
<accession>A0A4Y2Q0Z5</accession>
<proteinExistence type="predicted"/>
<keyword evidence="2" id="KW-1185">Reference proteome</keyword>
<protein>
    <submittedName>
        <fullName evidence="1">Uncharacterized protein</fullName>
    </submittedName>
</protein>
<dbReference type="AlphaFoldDB" id="A0A4Y2Q0Z5"/>
<name>A0A4Y2Q0Z5_ARAVE</name>
<dbReference type="EMBL" id="BGPR01012682">
    <property type="protein sequence ID" value="GBN57171.1"/>
    <property type="molecule type" value="Genomic_DNA"/>
</dbReference>
<evidence type="ECO:0000313" key="1">
    <source>
        <dbReference type="EMBL" id="GBN57171.1"/>
    </source>
</evidence>
<organism evidence="1 2">
    <name type="scientific">Araneus ventricosus</name>
    <name type="common">Orbweaver spider</name>
    <name type="synonym">Epeira ventricosa</name>
    <dbReference type="NCBI Taxonomy" id="182803"/>
    <lineage>
        <taxon>Eukaryota</taxon>
        <taxon>Metazoa</taxon>
        <taxon>Ecdysozoa</taxon>
        <taxon>Arthropoda</taxon>
        <taxon>Chelicerata</taxon>
        <taxon>Arachnida</taxon>
        <taxon>Araneae</taxon>
        <taxon>Araneomorphae</taxon>
        <taxon>Entelegynae</taxon>
        <taxon>Araneoidea</taxon>
        <taxon>Araneidae</taxon>
        <taxon>Araneus</taxon>
    </lineage>
</organism>
<reference evidence="1 2" key="1">
    <citation type="journal article" date="2019" name="Sci. Rep.">
        <title>Orb-weaving spider Araneus ventricosus genome elucidates the spidroin gene catalogue.</title>
        <authorList>
            <person name="Kono N."/>
            <person name="Nakamura H."/>
            <person name="Ohtoshi R."/>
            <person name="Moran D.A.P."/>
            <person name="Shinohara A."/>
            <person name="Yoshida Y."/>
            <person name="Fujiwara M."/>
            <person name="Mori M."/>
            <person name="Tomita M."/>
            <person name="Arakawa K."/>
        </authorList>
    </citation>
    <scope>NUCLEOTIDE SEQUENCE [LARGE SCALE GENOMIC DNA]</scope>
</reference>
<evidence type="ECO:0000313" key="2">
    <source>
        <dbReference type="Proteomes" id="UP000499080"/>
    </source>
</evidence>